<dbReference type="InterPro" id="IPR018484">
    <property type="entry name" value="FGGY_N"/>
</dbReference>
<dbReference type="Pfam" id="PF00370">
    <property type="entry name" value="FGGY_N"/>
    <property type="match status" value="1"/>
</dbReference>
<dbReference type="PANTHER" id="PTHR10196:SF69">
    <property type="entry name" value="GLYCEROL KINASE"/>
    <property type="match status" value="1"/>
</dbReference>
<gene>
    <name evidence="6" type="ORF">IRJ41_000566</name>
</gene>
<protein>
    <submittedName>
        <fullName evidence="6">Glycerol kinase-like</fullName>
    </submittedName>
</protein>
<name>A0A9W8C818_TRIRA</name>
<evidence type="ECO:0000256" key="3">
    <source>
        <dbReference type="ARBA" id="ARBA00022777"/>
    </source>
</evidence>
<keyword evidence="7" id="KW-1185">Reference proteome</keyword>
<keyword evidence="3 6" id="KW-0418">Kinase</keyword>
<feature type="region of interest" description="Disordered" evidence="4">
    <location>
        <begin position="175"/>
        <end position="200"/>
    </location>
</feature>
<dbReference type="GO" id="GO:0006071">
    <property type="term" value="P:glycerol metabolic process"/>
    <property type="evidence" value="ECO:0007669"/>
    <property type="project" value="TreeGrafter"/>
</dbReference>
<dbReference type="GO" id="GO:0046167">
    <property type="term" value="P:glycerol-3-phosphate biosynthetic process"/>
    <property type="evidence" value="ECO:0007669"/>
    <property type="project" value="TreeGrafter"/>
</dbReference>
<evidence type="ECO:0000313" key="7">
    <source>
        <dbReference type="Proteomes" id="UP001059041"/>
    </source>
</evidence>
<evidence type="ECO:0000256" key="1">
    <source>
        <dbReference type="ARBA" id="ARBA00009156"/>
    </source>
</evidence>
<organism evidence="6 7">
    <name type="scientific">Triplophysa rosa</name>
    <name type="common">Cave loach</name>
    <dbReference type="NCBI Taxonomy" id="992332"/>
    <lineage>
        <taxon>Eukaryota</taxon>
        <taxon>Metazoa</taxon>
        <taxon>Chordata</taxon>
        <taxon>Craniata</taxon>
        <taxon>Vertebrata</taxon>
        <taxon>Euteleostomi</taxon>
        <taxon>Actinopterygii</taxon>
        <taxon>Neopterygii</taxon>
        <taxon>Teleostei</taxon>
        <taxon>Ostariophysi</taxon>
        <taxon>Cypriniformes</taxon>
        <taxon>Nemacheilidae</taxon>
        <taxon>Triplophysa</taxon>
    </lineage>
</organism>
<dbReference type="PANTHER" id="PTHR10196">
    <property type="entry name" value="SUGAR KINASE"/>
    <property type="match status" value="1"/>
</dbReference>
<accession>A0A9W8C818</accession>
<dbReference type="SUPFAM" id="SSF53067">
    <property type="entry name" value="Actin-like ATPase domain"/>
    <property type="match status" value="1"/>
</dbReference>
<dbReference type="AlphaFoldDB" id="A0A9W8C818"/>
<evidence type="ECO:0000313" key="6">
    <source>
        <dbReference type="EMBL" id="KAI7810385.1"/>
    </source>
</evidence>
<evidence type="ECO:0000256" key="2">
    <source>
        <dbReference type="ARBA" id="ARBA00022679"/>
    </source>
</evidence>
<sequence length="286" mass="31176">MDNVEEVHEAVISHRAMFGTIDSWLIWNLTGGREGGVHCTDVTNASRTMLFNIHTLDWDPELCTEDFGSPLPSLSSTISTLICQEKNSGGGKKNLRRTQAQPGDSSSPLLFMLVHGALTNVNSDNELTARWESTWGGHGLPRWEPFMRIHQTEQPTEGGLPRCGLTPVPRVGIRTSRTTESRSRDGSSSSARLTVSGLPELGPSQRYSSAQVLARGVPHGPQVWTSSDPGPPWSPVERGSVCCRKASNSAMSWTSLLEAGIVSVPLLDDHKLLASHRTDLIFAWSI</sequence>
<dbReference type="EMBL" id="JAFHDT010000004">
    <property type="protein sequence ID" value="KAI7810385.1"/>
    <property type="molecule type" value="Genomic_DNA"/>
</dbReference>
<feature type="domain" description="Carbohydrate kinase FGGY N-terminal" evidence="5">
    <location>
        <begin position="4"/>
        <end position="64"/>
    </location>
</feature>
<dbReference type="Gene3D" id="3.30.420.40">
    <property type="match status" value="1"/>
</dbReference>
<dbReference type="Proteomes" id="UP001059041">
    <property type="component" value="Linkage Group LG4"/>
</dbReference>
<dbReference type="GO" id="GO:0004370">
    <property type="term" value="F:glycerol kinase activity"/>
    <property type="evidence" value="ECO:0007669"/>
    <property type="project" value="TreeGrafter"/>
</dbReference>
<dbReference type="GO" id="GO:0006641">
    <property type="term" value="P:triglyceride metabolic process"/>
    <property type="evidence" value="ECO:0007669"/>
    <property type="project" value="TreeGrafter"/>
</dbReference>
<evidence type="ECO:0000259" key="5">
    <source>
        <dbReference type="Pfam" id="PF00370"/>
    </source>
</evidence>
<dbReference type="GO" id="GO:0005739">
    <property type="term" value="C:mitochondrion"/>
    <property type="evidence" value="ECO:0007669"/>
    <property type="project" value="TreeGrafter"/>
</dbReference>
<reference evidence="6" key="1">
    <citation type="submission" date="2021-02" db="EMBL/GenBank/DDBJ databases">
        <title>Comparative genomics reveals that relaxation of natural selection precedes convergent phenotypic evolution of cavefish.</title>
        <authorList>
            <person name="Peng Z."/>
        </authorList>
    </citation>
    <scope>NUCLEOTIDE SEQUENCE</scope>
    <source>
        <tissue evidence="6">Muscle</tissue>
    </source>
</reference>
<comment type="similarity">
    <text evidence="1">Belongs to the FGGY kinase family.</text>
</comment>
<proteinExistence type="inferred from homology"/>
<comment type="caution">
    <text evidence="6">The sequence shown here is derived from an EMBL/GenBank/DDBJ whole genome shotgun (WGS) entry which is preliminary data.</text>
</comment>
<evidence type="ECO:0000256" key="4">
    <source>
        <dbReference type="SAM" id="MobiDB-lite"/>
    </source>
</evidence>
<keyword evidence="2" id="KW-0808">Transferase</keyword>
<dbReference type="InterPro" id="IPR043129">
    <property type="entry name" value="ATPase_NBD"/>
</dbReference>